<proteinExistence type="predicted"/>
<evidence type="ECO:0000313" key="7">
    <source>
        <dbReference type="EMBL" id="KAG0483693.1"/>
    </source>
</evidence>
<dbReference type="Proteomes" id="UP000639772">
    <property type="component" value="Unassembled WGS sequence"/>
</dbReference>
<dbReference type="Pfam" id="PF09324">
    <property type="entry name" value="Sec7-like_HDS"/>
    <property type="match status" value="1"/>
</dbReference>
<evidence type="ECO:0000259" key="3">
    <source>
        <dbReference type="Pfam" id="PF09324"/>
    </source>
</evidence>
<dbReference type="InterPro" id="IPR032691">
    <property type="entry name" value="Mon2/Sec7/BIG1-like_HUS"/>
</dbReference>
<reference evidence="7 8" key="1">
    <citation type="journal article" date="2020" name="Nat. Food">
        <title>A phased Vanilla planifolia genome enables genetic improvement of flavour and production.</title>
        <authorList>
            <person name="Hasing T."/>
            <person name="Tang H."/>
            <person name="Brym M."/>
            <person name="Khazi F."/>
            <person name="Huang T."/>
            <person name="Chambers A.H."/>
        </authorList>
    </citation>
    <scope>NUCLEOTIDE SEQUENCE [LARGE SCALE GENOMIC DNA]</scope>
    <source>
        <tissue evidence="7">Leaf</tissue>
    </source>
</reference>
<evidence type="ECO:0000256" key="2">
    <source>
        <dbReference type="ARBA" id="ARBA00022927"/>
    </source>
</evidence>
<evidence type="ECO:0008006" key="9">
    <source>
        <dbReference type="Google" id="ProtNLM"/>
    </source>
</evidence>
<dbReference type="EMBL" id="JADCNM010000005">
    <property type="protein sequence ID" value="KAG0483693.1"/>
    <property type="molecule type" value="Genomic_DNA"/>
</dbReference>
<dbReference type="Pfam" id="PF16213">
    <property type="entry name" value="DCB"/>
    <property type="match status" value="1"/>
</dbReference>
<gene>
    <name evidence="7" type="ORF">HPP92_011777</name>
</gene>
<dbReference type="OrthoDB" id="294853at2759"/>
<accession>A0A835RC44</accession>
<feature type="domain" description="Mon2/Sec7/BIG1-like HDS" evidence="3">
    <location>
        <begin position="794"/>
        <end position="863"/>
    </location>
</feature>
<protein>
    <recommendedName>
        <fullName evidence="9">Protein MON2 homolog</fullName>
    </recommendedName>
</protein>
<name>A0A835RC44_VANPL</name>
<dbReference type="GO" id="GO:0015031">
    <property type="term" value="P:protein transport"/>
    <property type="evidence" value="ECO:0007669"/>
    <property type="project" value="UniProtKB-KW"/>
</dbReference>
<dbReference type="InterPro" id="IPR032817">
    <property type="entry name" value="Mon2_C"/>
</dbReference>
<dbReference type="PANTHER" id="PTHR34199:SF4">
    <property type="entry name" value="ARM REPEAT SUPERFAMILY PROTEIN"/>
    <property type="match status" value="1"/>
</dbReference>
<sequence>MAFMAVLESDLRALSAEARRRYPAVKDAAEHAILKLRTLSGPSEIAHNEDIVRIFLLACDARSVKMSVIGLSCLQKLISHDAVAPSALKGILSTLKDHAEMADDGVQLKTLQAILMIFQSNLHPDTEDDMAQALGICLRLLESSRSSDSVRNTAAATFRQAVALIFDNVVSSESLPSGKCGSHASRANSVANDVTRSINQSLDTSSISSQPVMRETLTKAGKLGLLLLEDLTALAAGGSAVWLRVHSLQRIFALDILEFVLSHYAAVFRTLVPYEQVLRHQICSLLMTSLRTNAELEGESGEPTFRRLVLRSVAHVIRLYSSFLVTESEVFLNMLVKVTCLDVPLWHRILVLEVLRGFSVEVRTLRLLFQNFDMNPKNTNVVETIVKALARVVSTIQLVPESSEESLAAVAGMFSSKAKGIEWSMDNDASNAAVVVASEAHAITLAVEGLLGIVFAVATLTDEAVDVGELESPKSDTEIASKCIGETAALCVSMVNSTWLTILDALSLILTRSQGEAIIIEILKGYQAFTQACGVLNLVEPLNSFLASLCKFTINIPVDGEKKSLLLSPGAKKSEALVDQRDNIVLTPKNVQALRTLFNVAHRLHNVLGASWVLVLETLAALDRAIHSPHASTQEVSASVSRLTRETSGQYSDFNILSSLNSQLFESSALMHVSAVKSLLSALRQLSSQCFSGCSSGTGQGSNQQIGSVAFCVERMTSVIVNNLPRVQHIWDDVVGHLVELSGSSNQQLRNLALDSLDQSICAVLGSDQFQSNYPPVELELPAKASMTGEMELFECAVLSPLIVLYTSSQILDVRAGALKILLHVLERHGEKLHFSWSDILNMLRSVAGAADRDLIPLGFQSIRVIMNDGLSTMPVQCIDVCIDVTGAYAAQKTEINISLTAIGLLWIATDFIAKGLLQKIPKETTMRNENGTTTDADNLAQDSDGFYTLLDDQTVSFSKSFHDPRLLSNGLDLVKLLFSVFSILQKLGSDERPEVRNSAIRTLFQILGSHGQKISRSVWENCLWTYVFPVLESVSFLAATSSRDEWQGKELGVRGGKAVHMLIHHSRNTAQKQWDETLVLVLGGITRLLRSFFPFLQSLSNFSAGWETLIHFIEDGILNGSKEVAVAALSCLQTVVSSHCPKGNLSLPYIKTMLDVYELALERSPDVRTSSAIKVKQEILHGLGDLYVQAQSLFNTDMYWQLLIAMHLAVKISKTAADIHKEIGILQPLQRTILEILPLLRPAEQLSSLWSVFLQDLLFYLLGSGAASHRMKDQQIFNVKPTQDNAAIESSTFESKKDDNTMTESQIYSDGSITDDFVSATMTVEPPSLPCDEANPGENIVCNWNHLFMEKLIPVIIELFLEAPGAERCNVFPEMIQGLGRCMNTRRDNPGGSLWRVAVEGFNRLLIVDLIHADIEKKMDPHIYRQARARLWKEIADVYEIFLVGSCGRALSSDGKVEAFKADELIDMNVLNVLTDKILKGNIEAPVEILQRLVSALDHCASRTGFLPVESLELIPSHCSRFSLRCLQILFSLCSFSTEDDWTPARLTISNVSIDILIKRCEFLLKQILIDENKLGEHPLPAARTNETIYVLQELIRMVIHSETSSILNLPINLKVKLENSNSPVCRSHLLVLFPSFSELVTSRESRIRELVQVLLRLVAEELGLCKSTH</sequence>
<dbReference type="Pfam" id="PF16206">
    <property type="entry name" value="Mon2_C"/>
    <property type="match status" value="2"/>
</dbReference>
<dbReference type="Pfam" id="PF12783">
    <property type="entry name" value="Sec7-like_HUS"/>
    <property type="match status" value="1"/>
</dbReference>
<evidence type="ECO:0000259" key="5">
    <source>
        <dbReference type="Pfam" id="PF16206"/>
    </source>
</evidence>
<feature type="domain" description="Mon2/Sec7/BIG1-like HUS" evidence="4">
    <location>
        <begin position="226"/>
        <end position="381"/>
    </location>
</feature>
<feature type="domain" description="Mon2 C-terminal" evidence="5">
    <location>
        <begin position="869"/>
        <end position="1142"/>
    </location>
</feature>
<feature type="domain" description="Mon2 C-terminal" evidence="5">
    <location>
        <begin position="1349"/>
        <end position="1601"/>
    </location>
</feature>
<dbReference type="InterPro" id="IPR016024">
    <property type="entry name" value="ARM-type_fold"/>
</dbReference>
<dbReference type="SUPFAM" id="SSF48371">
    <property type="entry name" value="ARM repeat"/>
    <property type="match status" value="2"/>
</dbReference>
<keyword evidence="1" id="KW-0813">Transport</keyword>
<feature type="domain" description="Mon2/Sec7/BIG1-like dimerisation and cyclophilin-binding" evidence="6">
    <location>
        <begin position="3"/>
        <end position="170"/>
    </location>
</feature>
<comment type="caution">
    <text evidence="7">The sequence shown here is derived from an EMBL/GenBank/DDBJ whole genome shotgun (WGS) entry which is preliminary data.</text>
</comment>
<evidence type="ECO:0000259" key="6">
    <source>
        <dbReference type="Pfam" id="PF16213"/>
    </source>
</evidence>
<evidence type="ECO:0000259" key="4">
    <source>
        <dbReference type="Pfam" id="PF12783"/>
    </source>
</evidence>
<dbReference type="PANTHER" id="PTHR34199">
    <property type="entry name" value="NUMOD3 MOTIF FAMILY PROTEIN, EXPRESSED"/>
    <property type="match status" value="1"/>
</dbReference>
<organism evidence="7 8">
    <name type="scientific">Vanilla planifolia</name>
    <name type="common">Vanilla</name>
    <dbReference type="NCBI Taxonomy" id="51239"/>
    <lineage>
        <taxon>Eukaryota</taxon>
        <taxon>Viridiplantae</taxon>
        <taxon>Streptophyta</taxon>
        <taxon>Embryophyta</taxon>
        <taxon>Tracheophyta</taxon>
        <taxon>Spermatophyta</taxon>
        <taxon>Magnoliopsida</taxon>
        <taxon>Liliopsida</taxon>
        <taxon>Asparagales</taxon>
        <taxon>Orchidaceae</taxon>
        <taxon>Vanilloideae</taxon>
        <taxon>Vanilleae</taxon>
        <taxon>Vanilla</taxon>
    </lineage>
</organism>
<keyword evidence="2" id="KW-0653">Protein transport</keyword>
<evidence type="ECO:0000256" key="1">
    <source>
        <dbReference type="ARBA" id="ARBA00022448"/>
    </source>
</evidence>
<evidence type="ECO:0000313" key="8">
    <source>
        <dbReference type="Proteomes" id="UP000639772"/>
    </source>
</evidence>
<dbReference type="InterPro" id="IPR015403">
    <property type="entry name" value="Mon2/Sec7/BIG1-like_HDS"/>
</dbReference>
<dbReference type="InterPro" id="IPR032629">
    <property type="entry name" value="DCB_dom"/>
</dbReference>